<dbReference type="InterPro" id="IPR006094">
    <property type="entry name" value="Oxid_FAD_bind_N"/>
</dbReference>
<dbReference type="InterPro" id="IPR016167">
    <property type="entry name" value="FAD-bd_PCMH_sub1"/>
</dbReference>
<dbReference type="InterPro" id="IPR016166">
    <property type="entry name" value="FAD-bd_PCMH"/>
</dbReference>
<comment type="pathway">
    <text evidence="4 20">Cell wall biogenesis; peptidoglycan biosynthesis.</text>
</comment>
<evidence type="ECO:0000256" key="8">
    <source>
        <dbReference type="ARBA" id="ARBA00022490"/>
    </source>
</evidence>
<dbReference type="RefSeq" id="WP_232594640.1">
    <property type="nucleotide sequence ID" value="NZ_BSPD01000054.1"/>
</dbReference>
<evidence type="ECO:0000256" key="5">
    <source>
        <dbReference type="ARBA" id="ARBA00010485"/>
    </source>
</evidence>
<evidence type="ECO:0000256" key="17">
    <source>
        <dbReference type="ARBA" id="ARBA00023316"/>
    </source>
</evidence>
<keyword evidence="12 20" id="KW-0521">NADP</keyword>
<dbReference type="GO" id="GO:0008360">
    <property type="term" value="P:regulation of cell shape"/>
    <property type="evidence" value="ECO:0007669"/>
    <property type="project" value="UniProtKB-KW"/>
</dbReference>
<accession>A0AA37T5Z7</accession>
<evidence type="ECO:0000256" key="4">
    <source>
        <dbReference type="ARBA" id="ARBA00004752"/>
    </source>
</evidence>
<dbReference type="HAMAP" id="MF_00037">
    <property type="entry name" value="MurB"/>
    <property type="match status" value="1"/>
</dbReference>
<keyword evidence="14 20" id="KW-0573">Peptidoglycan synthesis</keyword>
<gene>
    <name evidence="20 22" type="primary">murB</name>
    <name evidence="22" type="ORF">GCM10007877_21620</name>
</gene>
<evidence type="ECO:0000256" key="7">
    <source>
        <dbReference type="ARBA" id="ARBA00015188"/>
    </source>
</evidence>
<dbReference type="NCBIfam" id="NF000755">
    <property type="entry name" value="PRK00046.1"/>
    <property type="match status" value="1"/>
</dbReference>
<dbReference type="NCBIfam" id="NF010478">
    <property type="entry name" value="PRK13903.1"/>
    <property type="match status" value="1"/>
</dbReference>
<evidence type="ECO:0000256" key="19">
    <source>
        <dbReference type="ARBA" id="ARBA00048914"/>
    </source>
</evidence>
<dbReference type="GO" id="GO:0051301">
    <property type="term" value="P:cell division"/>
    <property type="evidence" value="ECO:0007669"/>
    <property type="project" value="UniProtKB-KW"/>
</dbReference>
<evidence type="ECO:0000313" key="22">
    <source>
        <dbReference type="EMBL" id="GLS26446.1"/>
    </source>
</evidence>
<keyword evidence="17 20" id="KW-0961">Cell wall biogenesis/degradation</keyword>
<reference evidence="22 23" key="1">
    <citation type="journal article" date="2014" name="Int. J. Syst. Evol. Microbiol.">
        <title>Complete genome sequence of Corynebacterium casei LMG S-19264T (=DSM 44701T), isolated from a smear-ripened cheese.</title>
        <authorList>
            <consortium name="US DOE Joint Genome Institute (JGI-PGF)"/>
            <person name="Walter F."/>
            <person name="Albersmeier A."/>
            <person name="Kalinowski J."/>
            <person name="Ruckert C."/>
        </authorList>
    </citation>
    <scope>NUCLEOTIDE SEQUENCE [LARGE SCALE GENOMIC DNA]</scope>
    <source>
        <strain evidence="22 23">NBRC 110095</strain>
    </source>
</reference>
<feature type="domain" description="FAD-binding PCMH-type" evidence="21">
    <location>
        <begin position="28"/>
        <end position="204"/>
    </location>
</feature>
<dbReference type="GO" id="GO:0071555">
    <property type="term" value="P:cell wall organization"/>
    <property type="evidence" value="ECO:0007669"/>
    <property type="project" value="UniProtKB-KW"/>
</dbReference>
<evidence type="ECO:0000256" key="14">
    <source>
        <dbReference type="ARBA" id="ARBA00022984"/>
    </source>
</evidence>
<dbReference type="SUPFAM" id="SSF56194">
    <property type="entry name" value="Uridine diphospho-N-Acetylenolpyruvylglucosamine reductase, MurB, C-terminal domain"/>
    <property type="match status" value="1"/>
</dbReference>
<evidence type="ECO:0000256" key="16">
    <source>
        <dbReference type="ARBA" id="ARBA00023306"/>
    </source>
</evidence>
<dbReference type="InterPro" id="IPR036318">
    <property type="entry name" value="FAD-bd_PCMH-like_sf"/>
</dbReference>
<dbReference type="Proteomes" id="UP001156870">
    <property type="component" value="Unassembled WGS sequence"/>
</dbReference>
<evidence type="ECO:0000256" key="2">
    <source>
        <dbReference type="ARBA" id="ARBA00003921"/>
    </source>
</evidence>
<dbReference type="PROSITE" id="PS51387">
    <property type="entry name" value="FAD_PCMH"/>
    <property type="match status" value="1"/>
</dbReference>
<evidence type="ECO:0000259" key="21">
    <source>
        <dbReference type="PROSITE" id="PS51387"/>
    </source>
</evidence>
<proteinExistence type="inferred from homology"/>
<comment type="catalytic activity">
    <reaction evidence="19 20">
        <text>UDP-N-acetyl-alpha-D-muramate + NADP(+) = UDP-N-acetyl-3-O-(1-carboxyvinyl)-alpha-D-glucosamine + NADPH + H(+)</text>
        <dbReference type="Rhea" id="RHEA:12248"/>
        <dbReference type="ChEBI" id="CHEBI:15378"/>
        <dbReference type="ChEBI" id="CHEBI:57783"/>
        <dbReference type="ChEBI" id="CHEBI:58349"/>
        <dbReference type="ChEBI" id="CHEBI:68483"/>
        <dbReference type="ChEBI" id="CHEBI:70757"/>
        <dbReference type="EC" id="1.3.1.98"/>
    </reaction>
</comment>
<evidence type="ECO:0000256" key="13">
    <source>
        <dbReference type="ARBA" id="ARBA00022960"/>
    </source>
</evidence>
<comment type="caution">
    <text evidence="22">The sequence shown here is derived from an EMBL/GenBank/DDBJ whole genome shotgun (WGS) entry which is preliminary data.</text>
</comment>
<keyword evidence="15 20" id="KW-0560">Oxidoreductase</keyword>
<dbReference type="EC" id="1.3.1.98" evidence="6 20"/>
<evidence type="ECO:0000256" key="12">
    <source>
        <dbReference type="ARBA" id="ARBA00022857"/>
    </source>
</evidence>
<keyword evidence="9 20" id="KW-0132">Cell division</keyword>
<dbReference type="GO" id="GO:0071949">
    <property type="term" value="F:FAD binding"/>
    <property type="evidence" value="ECO:0007669"/>
    <property type="project" value="InterPro"/>
</dbReference>
<feature type="active site" description="Proton donor" evidence="20">
    <location>
        <position position="256"/>
    </location>
</feature>
<dbReference type="AlphaFoldDB" id="A0AA37T5Z7"/>
<comment type="function">
    <text evidence="2 20">Cell wall formation.</text>
</comment>
<dbReference type="InterPro" id="IPR011601">
    <property type="entry name" value="MurB_C"/>
</dbReference>
<dbReference type="PANTHER" id="PTHR21071">
    <property type="entry name" value="UDP-N-ACETYLENOLPYRUVOYLGLUCOSAMINE REDUCTASE"/>
    <property type="match status" value="1"/>
</dbReference>
<evidence type="ECO:0000256" key="18">
    <source>
        <dbReference type="ARBA" id="ARBA00031026"/>
    </source>
</evidence>
<dbReference type="NCBIfam" id="TIGR00179">
    <property type="entry name" value="murB"/>
    <property type="match status" value="1"/>
</dbReference>
<dbReference type="Pfam" id="PF01565">
    <property type="entry name" value="FAD_binding_4"/>
    <property type="match status" value="1"/>
</dbReference>
<organism evidence="22 23">
    <name type="scientific">Marinibactrum halimedae</name>
    <dbReference type="NCBI Taxonomy" id="1444977"/>
    <lineage>
        <taxon>Bacteria</taxon>
        <taxon>Pseudomonadati</taxon>
        <taxon>Pseudomonadota</taxon>
        <taxon>Gammaproteobacteria</taxon>
        <taxon>Cellvibrionales</taxon>
        <taxon>Cellvibrionaceae</taxon>
        <taxon>Marinibactrum</taxon>
    </lineage>
</organism>
<keyword evidence="16 20" id="KW-0131">Cell cycle</keyword>
<keyword evidence="8 20" id="KW-0963">Cytoplasm</keyword>
<dbReference type="GO" id="GO:0008762">
    <property type="term" value="F:UDP-N-acetylmuramate dehydrogenase activity"/>
    <property type="evidence" value="ECO:0007669"/>
    <property type="project" value="UniProtKB-UniRule"/>
</dbReference>
<dbReference type="Gene3D" id="3.30.465.10">
    <property type="match status" value="1"/>
</dbReference>
<evidence type="ECO:0000256" key="11">
    <source>
        <dbReference type="ARBA" id="ARBA00022827"/>
    </source>
</evidence>
<dbReference type="PANTHER" id="PTHR21071:SF4">
    <property type="entry name" value="UDP-N-ACETYLENOLPYRUVOYLGLUCOSAMINE REDUCTASE"/>
    <property type="match status" value="1"/>
</dbReference>
<dbReference type="Gene3D" id="3.30.43.10">
    <property type="entry name" value="Uridine Diphospho-n-acetylenolpyruvylglucosamine Reductase, domain 2"/>
    <property type="match status" value="1"/>
</dbReference>
<evidence type="ECO:0000256" key="15">
    <source>
        <dbReference type="ARBA" id="ARBA00023002"/>
    </source>
</evidence>
<dbReference type="SUPFAM" id="SSF56176">
    <property type="entry name" value="FAD-binding/transporter-associated domain-like"/>
    <property type="match status" value="1"/>
</dbReference>
<dbReference type="InterPro" id="IPR003170">
    <property type="entry name" value="MurB"/>
</dbReference>
<evidence type="ECO:0000256" key="1">
    <source>
        <dbReference type="ARBA" id="ARBA00001974"/>
    </source>
</evidence>
<evidence type="ECO:0000256" key="3">
    <source>
        <dbReference type="ARBA" id="ARBA00004496"/>
    </source>
</evidence>
<comment type="subcellular location">
    <subcellularLocation>
        <location evidence="3 20">Cytoplasm</location>
    </subcellularLocation>
</comment>
<comment type="similarity">
    <text evidence="5 20">Belongs to the MurB family.</text>
</comment>
<keyword evidence="23" id="KW-1185">Reference proteome</keyword>
<feature type="active site" evidence="20">
    <location>
        <position position="180"/>
    </location>
</feature>
<name>A0AA37T5Z7_9GAMM</name>
<protein>
    <recommendedName>
        <fullName evidence="7 20">UDP-N-acetylenolpyruvoylglucosamine reductase</fullName>
        <ecNumber evidence="6 20">1.3.1.98</ecNumber>
    </recommendedName>
    <alternativeName>
        <fullName evidence="18 20">UDP-N-acetylmuramate dehydrogenase</fullName>
    </alternativeName>
</protein>
<dbReference type="EMBL" id="BSPD01000054">
    <property type="protein sequence ID" value="GLS26446.1"/>
    <property type="molecule type" value="Genomic_DNA"/>
</dbReference>
<dbReference type="Pfam" id="PF02873">
    <property type="entry name" value="MurB_C"/>
    <property type="match status" value="1"/>
</dbReference>
<feature type="active site" evidence="20">
    <location>
        <position position="352"/>
    </location>
</feature>
<keyword evidence="13 20" id="KW-0133">Cell shape</keyword>
<sequence length="359" mass="39324">MLSPQSKIVSHINGIVVGPLDLLAANTLRVPCSTWNTFFVDTVEGLQSLLPEVRHQPLLVLGGGSNVILKPVFPGVALLMRIGGIDYLPIDDADVDSRQMLVKAGAGVVWDDLVSQTVKAGWSGLENLSLIPGTVGAAPIQNIGAYGVELDQVFHALEAVRISDGQVVRFSKEECGFGYRHSVFKEALKGQFIITSVTFRLTGAEFAQCNTRYAPLNQYLDDHSIHRVTPEQVRKAVCDIRSHKLPDPAKKPNVGSFFKNPVIDEACWQALHERFPSMVSYPQEAGQVKLAAGWLIDQAGWKGRVSGRVMVHDKQALVLVNHEAGSADDILSLAEEIKNDIRDKFGVTLEIEPQVYPQE</sequence>
<evidence type="ECO:0000256" key="10">
    <source>
        <dbReference type="ARBA" id="ARBA00022630"/>
    </source>
</evidence>
<keyword evidence="11 20" id="KW-0274">FAD</keyword>
<dbReference type="GO" id="GO:0009252">
    <property type="term" value="P:peptidoglycan biosynthetic process"/>
    <property type="evidence" value="ECO:0007669"/>
    <property type="project" value="UniProtKB-UniRule"/>
</dbReference>
<comment type="cofactor">
    <cofactor evidence="1 20">
        <name>FAD</name>
        <dbReference type="ChEBI" id="CHEBI:57692"/>
    </cofactor>
</comment>
<evidence type="ECO:0000256" key="6">
    <source>
        <dbReference type="ARBA" id="ARBA00012518"/>
    </source>
</evidence>
<keyword evidence="10 20" id="KW-0285">Flavoprotein</keyword>
<evidence type="ECO:0000256" key="9">
    <source>
        <dbReference type="ARBA" id="ARBA00022618"/>
    </source>
</evidence>
<evidence type="ECO:0000256" key="20">
    <source>
        <dbReference type="HAMAP-Rule" id="MF_00037"/>
    </source>
</evidence>
<dbReference type="InterPro" id="IPR016169">
    <property type="entry name" value="FAD-bd_PCMH_sub2"/>
</dbReference>
<dbReference type="InterPro" id="IPR036635">
    <property type="entry name" value="MurB_C_sf"/>
</dbReference>
<evidence type="ECO:0000313" key="23">
    <source>
        <dbReference type="Proteomes" id="UP001156870"/>
    </source>
</evidence>
<dbReference type="Gene3D" id="3.90.78.10">
    <property type="entry name" value="UDP-N-acetylenolpyruvoylglucosamine reductase, C-terminal domain"/>
    <property type="match status" value="1"/>
</dbReference>
<dbReference type="GO" id="GO:0005829">
    <property type="term" value="C:cytosol"/>
    <property type="evidence" value="ECO:0007669"/>
    <property type="project" value="TreeGrafter"/>
</dbReference>